<dbReference type="InterPro" id="IPR013057">
    <property type="entry name" value="AA_transpt_TM"/>
</dbReference>
<sequence length="451" mass="50243">MDKSQLDDNFIEAGHDQPEQHHDDYDPDHLSKNLKANWIMVVILIVAETESSGPLSLATAVQSLGYIPGTVVLVLLGIVAGYTGVLIAEIWEKHPHVRNYDEVIEIFFGRIGKEIALWCQIMLLWFFIASCIMPAAQAFYVTANQSVCYVVWMIVVTIVGILISLPRTLKGVAYISIFAVIFFLVPAIMTITGVASQNVPLAGLPLNTSPDATITYPNSIYNIFVSINDIIFAYAGHLLFFNLILEMGNPREFKKAVILGFVINTIDYTVIGICIYAYTGIYSQSPYFLNLSTMSVQKAAFLLSVINLLIASMNYAHLASKNVLRRFPSLKGIAYKPGWKHWIGWVLIVSVMWIVPWIGAELIPVFNDLIGIGGALFASQFTYGLPCLLWILDHRMEIRRGKYLWKFCLLISIYLLSLLSLGVGVYSSIDNIVQLRNANQIPAPFSCSTVS</sequence>
<dbReference type="PANTHER" id="PTHR48017">
    <property type="entry name" value="OS05G0424000 PROTEIN-RELATED"/>
    <property type="match status" value="1"/>
</dbReference>
<proteinExistence type="predicted"/>
<feature type="transmembrane region" description="Helical" evidence="6">
    <location>
        <begin position="172"/>
        <end position="195"/>
    </location>
</feature>
<dbReference type="EMBL" id="KB454485">
    <property type="protein sequence ID" value="EME32461.1"/>
    <property type="molecule type" value="Genomic_DNA"/>
</dbReference>
<reference evidence="8" key="2">
    <citation type="journal article" date="2013" name="Science">
        <title>Gene Transfer from Bacteria and Archaea Facilitated Evolution of an Extremophilic Eukaryote.</title>
        <authorList>
            <person name="Schoenknecht G."/>
            <person name="Chen W.-H."/>
            <person name="Ternes C.M."/>
            <person name="Barbier G.G."/>
            <person name="Shrestha R.P."/>
            <person name="Stanke M."/>
            <person name="Brautigam A."/>
            <person name="Baker B.J."/>
            <person name="Banfield J.F."/>
            <person name="Garavito R.M."/>
            <person name="Carr K."/>
            <person name="Wilkerson C."/>
            <person name="Rensing S.A."/>
            <person name="Gagneul D."/>
            <person name="Dickenson N.E."/>
            <person name="Oesterhelt C."/>
            <person name="Lercher M.J."/>
            <person name="Weber A.P.M."/>
        </authorList>
    </citation>
    <scope>NUCLEOTIDE SEQUENCE</scope>
    <source>
        <strain evidence="8">074W</strain>
    </source>
</reference>
<evidence type="ECO:0000313" key="8">
    <source>
        <dbReference type="EMBL" id="EME32461.1"/>
    </source>
</evidence>
<dbReference type="Gramene" id="EME32461">
    <property type="protein sequence ID" value="EME32461"/>
    <property type="gene ID" value="Gasu_02420"/>
</dbReference>
<evidence type="ECO:0000256" key="3">
    <source>
        <dbReference type="ARBA" id="ARBA00022692"/>
    </source>
</evidence>
<dbReference type="RefSeq" id="XP_005708982.1">
    <property type="nucleotide sequence ID" value="XM_005708925.1"/>
</dbReference>
<evidence type="ECO:0000256" key="5">
    <source>
        <dbReference type="ARBA" id="ARBA00023136"/>
    </source>
</evidence>
<dbReference type="OrthoDB" id="655540at2759"/>
<dbReference type="GO" id="GO:0016020">
    <property type="term" value="C:membrane"/>
    <property type="evidence" value="ECO:0007669"/>
    <property type="project" value="UniProtKB-SubCell"/>
</dbReference>
<dbReference type="EMBL" id="KB454485">
    <property type="protein sequence ID" value="EME32462.1"/>
    <property type="molecule type" value="Genomic_DNA"/>
</dbReference>
<feature type="transmembrane region" description="Helical" evidence="6">
    <location>
        <begin position="146"/>
        <end position="165"/>
    </location>
</feature>
<dbReference type="GeneID" id="17091079"/>
<feature type="transmembrane region" description="Helical" evidence="6">
    <location>
        <begin position="115"/>
        <end position="140"/>
    </location>
</feature>
<feature type="transmembrane region" description="Helical" evidence="6">
    <location>
        <begin position="404"/>
        <end position="426"/>
    </location>
</feature>
<evidence type="ECO:0000256" key="2">
    <source>
        <dbReference type="ARBA" id="ARBA00022448"/>
    </source>
</evidence>
<evidence type="ECO:0000256" key="1">
    <source>
        <dbReference type="ARBA" id="ARBA00004370"/>
    </source>
</evidence>
<keyword evidence="3 6" id="KW-0812">Transmembrane</keyword>
<protein>
    <submittedName>
        <fullName evidence="9">Amino acid/auxin permease, AAAP family isoform 1</fullName>
    </submittedName>
    <submittedName>
        <fullName evidence="8">Amino acid/auxin permease, AAAP family isoform 2</fullName>
    </submittedName>
</protein>
<dbReference type="STRING" id="130081.M2W9B3"/>
<dbReference type="Pfam" id="PF01490">
    <property type="entry name" value="Aa_trans"/>
    <property type="match status" value="1"/>
</dbReference>
<dbReference type="AlphaFoldDB" id="M2W9B3"/>
<gene>
    <name evidence="8" type="ORF">Gasu_02420</name>
</gene>
<dbReference type="RefSeq" id="XP_005708981.1">
    <property type="nucleotide sequence ID" value="XM_005708924.1"/>
</dbReference>
<evidence type="ECO:0000259" key="7">
    <source>
        <dbReference type="Pfam" id="PF01490"/>
    </source>
</evidence>
<feature type="transmembrane region" description="Helical" evidence="6">
    <location>
        <begin position="257"/>
        <end position="279"/>
    </location>
</feature>
<evidence type="ECO:0000313" key="10">
    <source>
        <dbReference type="Proteomes" id="UP000030680"/>
    </source>
</evidence>
<feature type="transmembrane region" description="Helical" evidence="6">
    <location>
        <begin position="66"/>
        <end position="88"/>
    </location>
</feature>
<dbReference type="Proteomes" id="UP000030680">
    <property type="component" value="Unassembled WGS sequence"/>
</dbReference>
<dbReference type="eggNOG" id="KOG1303">
    <property type="taxonomic scope" value="Eukaryota"/>
</dbReference>
<accession>M2W9B3</accession>
<dbReference type="KEGG" id="gsl:Gasu_02420"/>
<feature type="domain" description="Amino acid transporter transmembrane" evidence="7">
    <location>
        <begin position="35"/>
        <end position="429"/>
    </location>
</feature>
<comment type="subcellular location">
    <subcellularLocation>
        <location evidence="1">Membrane</location>
    </subcellularLocation>
</comment>
<reference evidence="10" key="1">
    <citation type="journal article" date="2013" name="Science">
        <title>Gene transfer from bacteria and archaea facilitated evolution of an extremophilic eukaryote.</title>
        <authorList>
            <person name="Schonknecht G."/>
            <person name="Chen W.H."/>
            <person name="Ternes C.M."/>
            <person name="Barbier G.G."/>
            <person name="Shrestha R.P."/>
            <person name="Stanke M."/>
            <person name="Brautigam A."/>
            <person name="Baker B.J."/>
            <person name="Banfield J.F."/>
            <person name="Garavito R.M."/>
            <person name="Carr K."/>
            <person name="Wilkerson C."/>
            <person name="Rensing S.A."/>
            <person name="Gagneul D."/>
            <person name="Dickenson N.E."/>
            <person name="Oesterhelt C."/>
            <person name="Lercher M.J."/>
            <person name="Weber A.P."/>
        </authorList>
    </citation>
    <scope>NUCLEOTIDE SEQUENCE [LARGE SCALE GENOMIC DNA]</scope>
    <source>
        <strain evidence="10">074W</strain>
    </source>
</reference>
<keyword evidence="2" id="KW-0813">Transport</keyword>
<keyword evidence="4 6" id="KW-1133">Transmembrane helix</keyword>
<feature type="transmembrane region" description="Helical" evidence="6">
    <location>
        <begin position="370"/>
        <end position="392"/>
    </location>
</feature>
<keyword evidence="10" id="KW-1185">Reference proteome</keyword>
<evidence type="ECO:0000256" key="6">
    <source>
        <dbReference type="SAM" id="Phobius"/>
    </source>
</evidence>
<evidence type="ECO:0000256" key="4">
    <source>
        <dbReference type="ARBA" id="ARBA00022989"/>
    </source>
</evidence>
<dbReference type="Gramene" id="EME32462">
    <property type="protein sequence ID" value="EME32462"/>
    <property type="gene ID" value="Gasu_02420"/>
</dbReference>
<name>M2W9B3_GALSU</name>
<feature type="transmembrane region" description="Helical" evidence="6">
    <location>
        <begin position="220"/>
        <end position="245"/>
    </location>
</feature>
<feature type="transmembrane region" description="Helical" evidence="6">
    <location>
        <begin position="339"/>
        <end position="358"/>
    </location>
</feature>
<organism evidence="8 10">
    <name type="scientific">Galdieria sulphuraria</name>
    <name type="common">Red alga</name>
    <dbReference type="NCBI Taxonomy" id="130081"/>
    <lineage>
        <taxon>Eukaryota</taxon>
        <taxon>Rhodophyta</taxon>
        <taxon>Bangiophyceae</taxon>
        <taxon>Galdieriales</taxon>
        <taxon>Galdieriaceae</taxon>
        <taxon>Galdieria</taxon>
    </lineage>
</organism>
<feature type="transmembrane region" description="Helical" evidence="6">
    <location>
        <begin position="299"/>
        <end position="318"/>
    </location>
</feature>
<evidence type="ECO:0000313" key="9">
    <source>
        <dbReference type="EMBL" id="EME32462.1"/>
    </source>
</evidence>
<keyword evidence="5 6" id="KW-0472">Membrane</keyword>